<protein>
    <submittedName>
        <fullName evidence="2">Uncharacterized protein</fullName>
    </submittedName>
</protein>
<keyword evidence="1" id="KW-0472">Membrane</keyword>
<keyword evidence="1" id="KW-0812">Transmembrane</keyword>
<name>A0A0A9FWY7_ARUDO</name>
<evidence type="ECO:0000256" key="1">
    <source>
        <dbReference type="SAM" id="Phobius"/>
    </source>
</evidence>
<dbReference type="EMBL" id="GBRH01181119">
    <property type="protein sequence ID" value="JAE16777.1"/>
    <property type="molecule type" value="Transcribed_RNA"/>
</dbReference>
<accession>A0A0A9FWY7</accession>
<feature type="transmembrane region" description="Helical" evidence="1">
    <location>
        <begin position="12"/>
        <end position="43"/>
    </location>
</feature>
<dbReference type="AlphaFoldDB" id="A0A0A9FWY7"/>
<organism evidence="2">
    <name type="scientific">Arundo donax</name>
    <name type="common">Giant reed</name>
    <name type="synonym">Donax arundinaceus</name>
    <dbReference type="NCBI Taxonomy" id="35708"/>
    <lineage>
        <taxon>Eukaryota</taxon>
        <taxon>Viridiplantae</taxon>
        <taxon>Streptophyta</taxon>
        <taxon>Embryophyta</taxon>
        <taxon>Tracheophyta</taxon>
        <taxon>Spermatophyta</taxon>
        <taxon>Magnoliopsida</taxon>
        <taxon>Liliopsida</taxon>
        <taxon>Poales</taxon>
        <taxon>Poaceae</taxon>
        <taxon>PACMAD clade</taxon>
        <taxon>Arundinoideae</taxon>
        <taxon>Arundineae</taxon>
        <taxon>Arundo</taxon>
    </lineage>
</organism>
<proteinExistence type="predicted"/>
<reference evidence="2" key="2">
    <citation type="journal article" date="2015" name="Data Brief">
        <title>Shoot transcriptome of the giant reed, Arundo donax.</title>
        <authorList>
            <person name="Barrero R.A."/>
            <person name="Guerrero F.D."/>
            <person name="Moolhuijzen P."/>
            <person name="Goolsby J.A."/>
            <person name="Tidwell J."/>
            <person name="Bellgard S.E."/>
            <person name="Bellgard M.I."/>
        </authorList>
    </citation>
    <scope>NUCLEOTIDE SEQUENCE</scope>
    <source>
        <tissue evidence="2">Shoot tissue taken approximately 20 cm above the soil surface</tissue>
    </source>
</reference>
<evidence type="ECO:0000313" key="2">
    <source>
        <dbReference type="EMBL" id="JAE16777.1"/>
    </source>
</evidence>
<keyword evidence="1" id="KW-1133">Transmembrane helix</keyword>
<reference evidence="2" key="1">
    <citation type="submission" date="2014-09" db="EMBL/GenBank/DDBJ databases">
        <authorList>
            <person name="Magalhaes I.L.F."/>
            <person name="Oliveira U."/>
            <person name="Santos F.R."/>
            <person name="Vidigal T.H.D.A."/>
            <person name="Brescovit A.D."/>
            <person name="Santos A.J."/>
        </authorList>
    </citation>
    <scope>NUCLEOTIDE SEQUENCE</scope>
    <source>
        <tissue evidence="2">Shoot tissue taken approximately 20 cm above the soil surface</tissue>
    </source>
</reference>
<sequence length="47" mass="5504">MCSVVQPFENSFTLMIFFVLLLTLLTELLFHNVLMYSLLTIILHKLC</sequence>